<dbReference type="GO" id="GO:0016020">
    <property type="term" value="C:membrane"/>
    <property type="evidence" value="ECO:0007669"/>
    <property type="project" value="TreeGrafter"/>
</dbReference>
<feature type="domain" description="AB hydrolase-1" evidence="1">
    <location>
        <begin position="31"/>
        <end position="266"/>
    </location>
</feature>
<dbReference type="GO" id="GO:0072330">
    <property type="term" value="P:monocarboxylic acid biosynthetic process"/>
    <property type="evidence" value="ECO:0007669"/>
    <property type="project" value="UniProtKB-ARBA"/>
</dbReference>
<dbReference type="AlphaFoldDB" id="A0A9W9K5Y6"/>
<keyword evidence="3" id="KW-1185">Reference proteome</keyword>
<reference evidence="2" key="1">
    <citation type="submission" date="2022-11" db="EMBL/GenBank/DDBJ databases">
        <authorList>
            <person name="Petersen C."/>
        </authorList>
    </citation>
    <scope>NUCLEOTIDE SEQUENCE</scope>
    <source>
        <strain evidence="2">IBT 30069</strain>
    </source>
</reference>
<dbReference type="InterPro" id="IPR029058">
    <property type="entry name" value="AB_hydrolase_fold"/>
</dbReference>
<dbReference type="Pfam" id="PF12697">
    <property type="entry name" value="Abhydrolase_6"/>
    <property type="match status" value="1"/>
</dbReference>
<dbReference type="SUPFAM" id="SSF53474">
    <property type="entry name" value="alpha/beta-Hydrolases"/>
    <property type="match status" value="1"/>
</dbReference>
<name>A0A9W9K5Y6_9EURO</name>
<dbReference type="OrthoDB" id="2498029at2759"/>
<dbReference type="GO" id="GO:0017000">
    <property type="term" value="P:antibiotic biosynthetic process"/>
    <property type="evidence" value="ECO:0007669"/>
    <property type="project" value="UniProtKB-ARBA"/>
</dbReference>
<protein>
    <submittedName>
        <fullName evidence="2">Alpha/Beta hydrolase protein</fullName>
    </submittedName>
</protein>
<gene>
    <name evidence="2" type="ORF">N7456_009268</name>
</gene>
<sequence length="297" mass="32238">MASHYFQISSDTSIHARITHPANKNSEKPLLVFLHYYGGTSSTWYKLTSPESSTSLSVLYPTISIDLRGWGQSTGPTTDEGSAYSVSSMASDVAIVLEMLSTTESTKGLLEHGLVVVGHSMGAKTALGTITHISRNLIAAFKGLVLVAPAAPASLDLPLEMKAQQQVAYNSDESIRWTVENVLANAERLSAFDKDLIVRDSLSGNELAKKAWPSYGMVEDICPALKDTLVSMQTGLRASVIFGEFDIVEPKERVEAEVGHFLTENGVQVVLKKADGVKHLIPLEAPTVIYDEVCRVW</sequence>
<evidence type="ECO:0000313" key="3">
    <source>
        <dbReference type="Proteomes" id="UP001149165"/>
    </source>
</evidence>
<proteinExistence type="predicted"/>
<reference evidence="2" key="2">
    <citation type="journal article" date="2023" name="IMA Fungus">
        <title>Comparative genomic study of the Penicillium genus elucidates a diverse pangenome and 15 lateral gene transfer events.</title>
        <authorList>
            <person name="Petersen C."/>
            <person name="Sorensen T."/>
            <person name="Nielsen M.R."/>
            <person name="Sondergaard T.E."/>
            <person name="Sorensen J.L."/>
            <person name="Fitzpatrick D.A."/>
            <person name="Frisvad J.C."/>
            <person name="Nielsen K.L."/>
        </authorList>
    </citation>
    <scope>NUCLEOTIDE SEQUENCE</scope>
    <source>
        <strain evidence="2">IBT 30069</strain>
    </source>
</reference>
<dbReference type="Gene3D" id="3.40.50.1820">
    <property type="entry name" value="alpha/beta hydrolase"/>
    <property type="match status" value="1"/>
</dbReference>
<dbReference type="PANTHER" id="PTHR43798:SF33">
    <property type="entry name" value="HYDROLASE, PUTATIVE (AFU_ORTHOLOGUE AFUA_2G14860)-RELATED"/>
    <property type="match status" value="1"/>
</dbReference>
<keyword evidence="2" id="KW-0378">Hydrolase</keyword>
<dbReference type="PANTHER" id="PTHR43798">
    <property type="entry name" value="MONOACYLGLYCEROL LIPASE"/>
    <property type="match status" value="1"/>
</dbReference>
<evidence type="ECO:0000259" key="1">
    <source>
        <dbReference type="Pfam" id="PF12697"/>
    </source>
</evidence>
<dbReference type="GO" id="GO:0016787">
    <property type="term" value="F:hydrolase activity"/>
    <property type="evidence" value="ECO:0007669"/>
    <property type="project" value="UniProtKB-KW"/>
</dbReference>
<evidence type="ECO:0000313" key="2">
    <source>
        <dbReference type="EMBL" id="KAJ5093407.1"/>
    </source>
</evidence>
<dbReference type="Proteomes" id="UP001149165">
    <property type="component" value="Unassembled WGS sequence"/>
</dbReference>
<comment type="caution">
    <text evidence="2">The sequence shown here is derived from an EMBL/GenBank/DDBJ whole genome shotgun (WGS) entry which is preliminary data.</text>
</comment>
<dbReference type="InterPro" id="IPR000073">
    <property type="entry name" value="AB_hydrolase_1"/>
</dbReference>
<dbReference type="InterPro" id="IPR050266">
    <property type="entry name" value="AB_hydrolase_sf"/>
</dbReference>
<accession>A0A9W9K5Y6</accession>
<organism evidence="2 3">
    <name type="scientific">Penicillium angulare</name>
    <dbReference type="NCBI Taxonomy" id="116970"/>
    <lineage>
        <taxon>Eukaryota</taxon>
        <taxon>Fungi</taxon>
        <taxon>Dikarya</taxon>
        <taxon>Ascomycota</taxon>
        <taxon>Pezizomycotina</taxon>
        <taxon>Eurotiomycetes</taxon>
        <taxon>Eurotiomycetidae</taxon>
        <taxon>Eurotiales</taxon>
        <taxon>Aspergillaceae</taxon>
        <taxon>Penicillium</taxon>
    </lineage>
</organism>
<dbReference type="EMBL" id="JAPQKH010000006">
    <property type="protein sequence ID" value="KAJ5093407.1"/>
    <property type="molecule type" value="Genomic_DNA"/>
</dbReference>